<feature type="domain" description="4'-phosphopantetheinyl transferase N-terminal" evidence="6">
    <location>
        <begin position="39"/>
        <end position="120"/>
    </location>
</feature>
<dbReference type="Pfam" id="PF22624">
    <property type="entry name" value="AASDHPPT_N"/>
    <property type="match status" value="1"/>
</dbReference>
<gene>
    <name evidence="7" type="ORF">MNBD_CHLOROFLEXI01-1102</name>
</gene>
<dbReference type="Pfam" id="PF01648">
    <property type="entry name" value="ACPS"/>
    <property type="match status" value="1"/>
</dbReference>
<accession>A0A3B0VH77</accession>
<dbReference type="EMBL" id="UOEU01000614">
    <property type="protein sequence ID" value="VAW36159.1"/>
    <property type="molecule type" value="Genomic_DNA"/>
</dbReference>
<evidence type="ECO:0000256" key="3">
    <source>
        <dbReference type="ARBA" id="ARBA00022723"/>
    </source>
</evidence>
<keyword evidence="3" id="KW-0479">Metal-binding</keyword>
<keyword evidence="4" id="KW-0460">Magnesium</keyword>
<dbReference type="GO" id="GO:0019878">
    <property type="term" value="P:lysine biosynthetic process via aminoadipic acid"/>
    <property type="evidence" value="ECO:0007669"/>
    <property type="project" value="TreeGrafter"/>
</dbReference>
<dbReference type="GO" id="GO:0006633">
    <property type="term" value="P:fatty acid biosynthetic process"/>
    <property type="evidence" value="ECO:0007669"/>
    <property type="project" value="InterPro"/>
</dbReference>
<dbReference type="Gene3D" id="3.90.470.20">
    <property type="entry name" value="4'-phosphopantetheinyl transferase domain"/>
    <property type="match status" value="2"/>
</dbReference>
<dbReference type="PANTHER" id="PTHR12215">
    <property type="entry name" value="PHOSPHOPANTETHEINE TRANSFERASE"/>
    <property type="match status" value="1"/>
</dbReference>
<dbReference type="InterPro" id="IPR050559">
    <property type="entry name" value="P-Pant_transferase_sf"/>
</dbReference>
<comment type="cofactor">
    <cofactor evidence="1">
        <name>Mg(2+)</name>
        <dbReference type="ChEBI" id="CHEBI:18420"/>
    </cofactor>
</comment>
<dbReference type="GO" id="GO:0000287">
    <property type="term" value="F:magnesium ion binding"/>
    <property type="evidence" value="ECO:0007669"/>
    <property type="project" value="InterPro"/>
</dbReference>
<reference evidence="7" key="1">
    <citation type="submission" date="2018-06" db="EMBL/GenBank/DDBJ databases">
        <authorList>
            <person name="Zhirakovskaya E."/>
        </authorList>
    </citation>
    <scope>NUCLEOTIDE SEQUENCE</scope>
</reference>
<dbReference type="InterPro" id="IPR008278">
    <property type="entry name" value="4-PPantetheinyl_Trfase_dom"/>
</dbReference>
<dbReference type="AlphaFoldDB" id="A0A3B0VH77"/>
<dbReference type="InterPro" id="IPR004568">
    <property type="entry name" value="Ppantetheine-prot_Trfase_dom"/>
</dbReference>
<organism evidence="7">
    <name type="scientific">hydrothermal vent metagenome</name>
    <dbReference type="NCBI Taxonomy" id="652676"/>
    <lineage>
        <taxon>unclassified sequences</taxon>
        <taxon>metagenomes</taxon>
        <taxon>ecological metagenomes</taxon>
    </lineage>
</organism>
<keyword evidence="2 7" id="KW-0808">Transferase</keyword>
<protein>
    <submittedName>
        <fullName evidence="7">4'-phosphopantetheinyl transferase</fullName>
        <ecNumber evidence="7">2.7.8.-</ecNumber>
    </submittedName>
</protein>
<dbReference type="PANTHER" id="PTHR12215:SF10">
    <property type="entry name" value="L-AMINOADIPATE-SEMIALDEHYDE DEHYDROGENASE-PHOSPHOPANTETHEINYL TRANSFERASE"/>
    <property type="match status" value="1"/>
</dbReference>
<dbReference type="GO" id="GO:0008897">
    <property type="term" value="F:holo-[acyl-carrier-protein] synthase activity"/>
    <property type="evidence" value="ECO:0007669"/>
    <property type="project" value="InterPro"/>
</dbReference>
<evidence type="ECO:0000256" key="1">
    <source>
        <dbReference type="ARBA" id="ARBA00001946"/>
    </source>
</evidence>
<dbReference type="InterPro" id="IPR037143">
    <property type="entry name" value="4-PPantetheinyl_Trfase_dom_sf"/>
</dbReference>
<name>A0A3B0VH77_9ZZZZ</name>
<dbReference type="InterPro" id="IPR055066">
    <property type="entry name" value="AASDHPPT_N"/>
</dbReference>
<dbReference type="NCBIfam" id="TIGR00556">
    <property type="entry name" value="pantethn_trn"/>
    <property type="match status" value="1"/>
</dbReference>
<dbReference type="EC" id="2.7.8.-" evidence="7"/>
<evidence type="ECO:0000259" key="6">
    <source>
        <dbReference type="Pfam" id="PF22624"/>
    </source>
</evidence>
<sequence>MTSFHSNWPLPPANLALSESDLHVWVASLNRPETERNQLWYYLADDEQDRANRFYFERDRSHYIVARGLLRQLLATYLHVSAADIVFAYGEHGKPELAAAFAESGVQFNISHAQGVALLAFARNREVGVDIEQIRPLDDAVQIAERFFSAGEVAVFTAVPDAQKPQAFFNCWTRKEAFIKVIGEGLSCPLDSFDVTLLPGEPARLLRVKGSEAAAARWTMHNLEAAVGYAGAVIIEGQAGQPGCWQAPSL</sequence>
<evidence type="ECO:0000313" key="7">
    <source>
        <dbReference type="EMBL" id="VAW36159.1"/>
    </source>
</evidence>
<feature type="domain" description="4'-phosphopantetheinyl transferase" evidence="5">
    <location>
        <begin position="127"/>
        <end position="215"/>
    </location>
</feature>
<dbReference type="GO" id="GO:0005829">
    <property type="term" value="C:cytosol"/>
    <property type="evidence" value="ECO:0007669"/>
    <property type="project" value="TreeGrafter"/>
</dbReference>
<dbReference type="SUPFAM" id="SSF56214">
    <property type="entry name" value="4'-phosphopantetheinyl transferase"/>
    <property type="match status" value="2"/>
</dbReference>
<evidence type="ECO:0000259" key="5">
    <source>
        <dbReference type="Pfam" id="PF01648"/>
    </source>
</evidence>
<proteinExistence type="predicted"/>
<evidence type="ECO:0000256" key="2">
    <source>
        <dbReference type="ARBA" id="ARBA00022679"/>
    </source>
</evidence>
<evidence type="ECO:0000256" key="4">
    <source>
        <dbReference type="ARBA" id="ARBA00022842"/>
    </source>
</evidence>